<dbReference type="OrthoDB" id="191150at2759"/>
<dbReference type="GO" id="GO:0005886">
    <property type="term" value="C:plasma membrane"/>
    <property type="evidence" value="ECO:0007669"/>
    <property type="project" value="TreeGrafter"/>
</dbReference>
<dbReference type="PANTHER" id="PTHR23248">
    <property type="entry name" value="PHOSPHOLIPID SCRAMBLASE-RELATED"/>
    <property type="match status" value="1"/>
</dbReference>
<comment type="caution">
    <text evidence="2">The sequence shown here is derived from an EMBL/GenBank/DDBJ whole genome shotgun (WGS) entry which is preliminary data.</text>
</comment>
<dbReference type="AlphaFoldDB" id="A0A0M0KAD2"/>
<evidence type="ECO:0000313" key="2">
    <source>
        <dbReference type="EMBL" id="KOO35759.1"/>
    </source>
</evidence>
<organism evidence="2 3">
    <name type="scientific">Chrysochromulina tobinii</name>
    <dbReference type="NCBI Taxonomy" id="1460289"/>
    <lineage>
        <taxon>Eukaryota</taxon>
        <taxon>Haptista</taxon>
        <taxon>Haptophyta</taxon>
        <taxon>Prymnesiophyceae</taxon>
        <taxon>Prymnesiales</taxon>
        <taxon>Chrysochromulinaceae</taxon>
        <taxon>Chrysochromulina</taxon>
    </lineage>
</organism>
<dbReference type="GO" id="GO:0017128">
    <property type="term" value="F:phospholipid scramblase activity"/>
    <property type="evidence" value="ECO:0007669"/>
    <property type="project" value="InterPro"/>
</dbReference>
<dbReference type="EMBL" id="JWZX01000762">
    <property type="protein sequence ID" value="KOO35759.1"/>
    <property type="molecule type" value="Genomic_DNA"/>
</dbReference>
<name>A0A0M0KAD2_9EUKA</name>
<sequence length="390" mass="42160">MCSFLCGPAAAQQGPGFMSEGGLKPGLKGRLTFAIANAPADNELKQDLAKKLQPVLSSSSRHKMLLLSLQSTLKGKGVVEYEGQPDLLVHDLLFLRQRLNVGAATMGITESRIFWTVNTPHFEPERLPPNVGRALGTMLKEGGAKPGTPMLHGREDSSCCERLMCPLFRAFELKLLEDDEDGGGLIIERPMVCEPCQCWPVCFSQSQRVLVKDLDGRLLGQAIEPSPLLCGYHTSARNAAALGGSAANGSARALDTALGWAPQFCCTRVYVAQDAKGESLYILKANMCRDNCCAPGCCNESFDVEMYDWATGEYVGMSAFLWPGCNFGGDTDRSQLVVRMPPKATPTHRAALLAAMLLIEYTAVENSRQLDCSNGTGALGAPPRAEEMHR</sequence>
<comment type="similarity">
    <text evidence="1">Belongs to the phospholipid scramblase family.</text>
</comment>
<protein>
    <recommendedName>
        <fullName evidence="4">Phospholipid scramblase</fullName>
    </recommendedName>
</protein>
<dbReference type="Proteomes" id="UP000037460">
    <property type="component" value="Unassembled WGS sequence"/>
</dbReference>
<dbReference type="PANTHER" id="PTHR23248:SF9">
    <property type="entry name" value="PHOSPHOLIPID SCRAMBLASE"/>
    <property type="match status" value="1"/>
</dbReference>
<evidence type="ECO:0008006" key="4">
    <source>
        <dbReference type="Google" id="ProtNLM"/>
    </source>
</evidence>
<evidence type="ECO:0000256" key="1">
    <source>
        <dbReference type="ARBA" id="ARBA00005350"/>
    </source>
</evidence>
<gene>
    <name evidence="2" type="ORF">Ctob_011049</name>
</gene>
<reference evidence="3" key="1">
    <citation type="journal article" date="2015" name="PLoS Genet.">
        <title>Genome Sequence and Transcriptome Analyses of Chrysochromulina tobin: Metabolic Tools for Enhanced Algal Fitness in the Prominent Order Prymnesiales (Haptophyceae).</title>
        <authorList>
            <person name="Hovde B.T."/>
            <person name="Deodato C.R."/>
            <person name="Hunsperger H.M."/>
            <person name="Ryken S.A."/>
            <person name="Yost W."/>
            <person name="Jha R.K."/>
            <person name="Patterson J."/>
            <person name="Monnat R.J. Jr."/>
            <person name="Barlow S.B."/>
            <person name="Starkenburg S.R."/>
            <person name="Cattolico R.A."/>
        </authorList>
    </citation>
    <scope>NUCLEOTIDE SEQUENCE</scope>
    <source>
        <strain evidence="3">CCMP291</strain>
    </source>
</reference>
<accession>A0A0M0KAD2</accession>
<evidence type="ECO:0000313" key="3">
    <source>
        <dbReference type="Proteomes" id="UP000037460"/>
    </source>
</evidence>
<proteinExistence type="inferred from homology"/>
<dbReference type="InterPro" id="IPR005552">
    <property type="entry name" value="Scramblase"/>
</dbReference>
<keyword evidence="3" id="KW-1185">Reference proteome</keyword>